<dbReference type="InParanoid" id="C3ZRA2"/>
<evidence type="ECO:0000256" key="1">
    <source>
        <dbReference type="SAM" id="MobiDB-lite"/>
    </source>
</evidence>
<protein>
    <submittedName>
        <fullName evidence="2">Uncharacterized protein</fullName>
    </submittedName>
</protein>
<proteinExistence type="predicted"/>
<dbReference type="EMBL" id="GG666664">
    <property type="protein sequence ID" value="EEN44975.1"/>
    <property type="molecule type" value="Genomic_DNA"/>
</dbReference>
<gene>
    <name evidence="2" type="ORF">BRAFLDRAFT_89155</name>
</gene>
<feature type="region of interest" description="Disordered" evidence="1">
    <location>
        <begin position="68"/>
        <end position="138"/>
    </location>
</feature>
<organism>
    <name type="scientific">Branchiostoma floridae</name>
    <name type="common">Florida lancelet</name>
    <name type="synonym">Amphioxus</name>
    <dbReference type="NCBI Taxonomy" id="7739"/>
    <lineage>
        <taxon>Eukaryota</taxon>
        <taxon>Metazoa</taxon>
        <taxon>Chordata</taxon>
        <taxon>Cephalochordata</taxon>
        <taxon>Leptocardii</taxon>
        <taxon>Amphioxiformes</taxon>
        <taxon>Branchiostomatidae</taxon>
        <taxon>Branchiostoma</taxon>
    </lineage>
</organism>
<dbReference type="AlphaFoldDB" id="C3ZRA2"/>
<name>C3ZRA2_BRAFL</name>
<reference evidence="2" key="1">
    <citation type="journal article" date="2008" name="Nature">
        <title>The amphioxus genome and the evolution of the chordate karyotype.</title>
        <authorList>
            <consortium name="US DOE Joint Genome Institute (JGI-PGF)"/>
            <person name="Putnam N.H."/>
            <person name="Butts T."/>
            <person name="Ferrier D.E.K."/>
            <person name="Furlong R.F."/>
            <person name="Hellsten U."/>
            <person name="Kawashima T."/>
            <person name="Robinson-Rechavi M."/>
            <person name="Shoguchi E."/>
            <person name="Terry A."/>
            <person name="Yu J.-K."/>
            <person name="Benito-Gutierrez E.L."/>
            <person name="Dubchak I."/>
            <person name="Garcia-Fernandez J."/>
            <person name="Gibson-Brown J.J."/>
            <person name="Grigoriev I.V."/>
            <person name="Horton A.C."/>
            <person name="de Jong P.J."/>
            <person name="Jurka J."/>
            <person name="Kapitonov V.V."/>
            <person name="Kohara Y."/>
            <person name="Kuroki Y."/>
            <person name="Lindquist E."/>
            <person name="Lucas S."/>
            <person name="Osoegawa K."/>
            <person name="Pennacchio L.A."/>
            <person name="Salamov A.A."/>
            <person name="Satou Y."/>
            <person name="Sauka-Spengler T."/>
            <person name="Schmutz J."/>
            <person name="Shin-I T."/>
            <person name="Toyoda A."/>
            <person name="Bronner-Fraser M."/>
            <person name="Fujiyama A."/>
            <person name="Holland L.Z."/>
            <person name="Holland P.W.H."/>
            <person name="Satoh N."/>
            <person name="Rokhsar D.S."/>
        </authorList>
    </citation>
    <scope>NUCLEOTIDE SEQUENCE [LARGE SCALE GENOMIC DNA]</scope>
    <source>
        <strain evidence="2">S238N-H82</strain>
        <tissue evidence="2">Testes</tissue>
    </source>
</reference>
<accession>C3ZRA2</accession>
<sequence length="138" mass="14506">MQHFVKSDFRRTALPAVPYLAGRVAAAQDDYIIASQSDARLRKVPAKVSVNQVHRGCVICRPVSSCKASSTSKASCLATDSSPSGEGYLPPPSSACLAAADSDRPTAGSPSPPSQARHAAPIRLKSPSSPRHCLRPLQ</sequence>
<evidence type="ECO:0000313" key="2">
    <source>
        <dbReference type="EMBL" id="EEN44975.1"/>
    </source>
</evidence>